<feature type="region of interest" description="Disordered" evidence="1">
    <location>
        <begin position="250"/>
        <end position="273"/>
    </location>
</feature>
<keyword evidence="3" id="KW-1185">Reference proteome</keyword>
<reference evidence="2" key="1">
    <citation type="submission" date="2017-08" db="EMBL/GenBank/DDBJ databases">
        <authorList>
            <person name="Polle J.E."/>
            <person name="Barry K."/>
            <person name="Cushman J."/>
            <person name="Schmutz J."/>
            <person name="Tran D."/>
            <person name="Hathwaick L.T."/>
            <person name="Yim W.C."/>
            <person name="Jenkins J."/>
            <person name="Mckie-Krisberg Z.M."/>
            <person name="Prochnik S."/>
            <person name="Lindquist E."/>
            <person name="Dockter R.B."/>
            <person name="Adam C."/>
            <person name="Molina H."/>
            <person name="Bunkerborg J."/>
            <person name="Jin E."/>
            <person name="Buchheim M."/>
            <person name="Magnuson J."/>
        </authorList>
    </citation>
    <scope>NUCLEOTIDE SEQUENCE</scope>
    <source>
        <strain evidence="2">CCAP 19/18</strain>
    </source>
</reference>
<accession>A0ABQ7G164</accession>
<comment type="caution">
    <text evidence="2">The sequence shown here is derived from an EMBL/GenBank/DDBJ whole genome shotgun (WGS) entry which is preliminary data.</text>
</comment>
<evidence type="ECO:0000313" key="3">
    <source>
        <dbReference type="Proteomes" id="UP000815325"/>
    </source>
</evidence>
<protein>
    <submittedName>
        <fullName evidence="2">Uncharacterized protein</fullName>
    </submittedName>
</protein>
<evidence type="ECO:0000256" key="1">
    <source>
        <dbReference type="SAM" id="MobiDB-lite"/>
    </source>
</evidence>
<feature type="compositionally biased region" description="Pro residues" evidence="1">
    <location>
        <begin position="258"/>
        <end position="273"/>
    </location>
</feature>
<name>A0ABQ7G164_DUNSA</name>
<sequence length="390" mass="41943">MLHHFPHHRPGLWSHAKPGRASTTHKVFRRRQAVHQVLTGAGSNASVRGHSTSVAELGTWRDDEPILSFVAGSSEHQDQLLLHENVVEAINMVAIATGGPLRASPTRHAPSGKLVAQSQDGASTYVLRTYTGGAIQHMNTTVGVVPAFGLIYAKVTCHAAMDKGTPFLDVELTGIKGKGVLVCCLPSPRLSWLLHPDYLKKYWRTAVTLTPPSPFWPMEQVSSSSSSGSAAAPTETLSFEELERRVRSRMPAPSGFSAPPPPPPGTPPPPPPVYNDFHSASLYTRLASAPGFLFTFDPAKHAALEAARSDVGAVLSFWKHWVVSDSAGESLQGRDLEECRAITGAAACFLQFDPDVGRVEQQLGKETVGKMLETVSGEASLAGPPWWKDA</sequence>
<feature type="compositionally biased region" description="Basic residues" evidence="1">
    <location>
        <begin position="1"/>
        <end position="10"/>
    </location>
</feature>
<gene>
    <name evidence="2" type="ORF">DUNSADRAFT_17760</name>
</gene>
<dbReference type="Proteomes" id="UP000815325">
    <property type="component" value="Unassembled WGS sequence"/>
</dbReference>
<organism evidence="2 3">
    <name type="scientific">Dunaliella salina</name>
    <name type="common">Green alga</name>
    <name type="synonym">Protococcus salinus</name>
    <dbReference type="NCBI Taxonomy" id="3046"/>
    <lineage>
        <taxon>Eukaryota</taxon>
        <taxon>Viridiplantae</taxon>
        <taxon>Chlorophyta</taxon>
        <taxon>core chlorophytes</taxon>
        <taxon>Chlorophyceae</taxon>
        <taxon>CS clade</taxon>
        <taxon>Chlamydomonadales</taxon>
        <taxon>Dunaliellaceae</taxon>
        <taxon>Dunaliella</taxon>
    </lineage>
</organism>
<proteinExistence type="predicted"/>
<feature type="region of interest" description="Disordered" evidence="1">
    <location>
        <begin position="1"/>
        <end position="23"/>
    </location>
</feature>
<dbReference type="EMBL" id="MU070318">
    <property type="protein sequence ID" value="KAF5828349.1"/>
    <property type="molecule type" value="Genomic_DNA"/>
</dbReference>
<evidence type="ECO:0000313" key="2">
    <source>
        <dbReference type="EMBL" id="KAF5828349.1"/>
    </source>
</evidence>